<sequence>MEKKMTAAQQDATIEADEPVLYDVDGRVAKITLNRPQYGNAQNDRMLYALDAAFIRAVEDDAIGAILLAGAGKHFSSGHDTGTPARYDGVDQIERRTPWYDPTGRPDTERLYAREQEVYLGLCRRWQALPKPVVGAVQGACIAGGLMLAWICDLIVAADDAYFMDPVVGMGIPGVEYFAHPYEMPTRIAREFLLLGEKFTARRAYEVGMVNRVVAAEDLAGEALAMAQKLADKPRFAMALTKQALNLVEDMAGKRNAMEAVYGLHHLAHAHNNATEGASMIWPKKK</sequence>
<name>A0ABQ2JZ50_9SPHN</name>
<organism evidence="2 3">
    <name type="scientific">Novosphingobium indicum</name>
    <dbReference type="NCBI Taxonomy" id="462949"/>
    <lineage>
        <taxon>Bacteria</taxon>
        <taxon>Pseudomonadati</taxon>
        <taxon>Pseudomonadota</taxon>
        <taxon>Alphaproteobacteria</taxon>
        <taxon>Sphingomonadales</taxon>
        <taxon>Sphingomonadaceae</taxon>
        <taxon>Novosphingobium</taxon>
    </lineage>
</organism>
<reference evidence="3" key="1">
    <citation type="journal article" date="2019" name="Int. J. Syst. Evol. Microbiol.">
        <title>The Global Catalogue of Microorganisms (GCM) 10K type strain sequencing project: providing services to taxonomists for standard genome sequencing and annotation.</title>
        <authorList>
            <consortium name="The Broad Institute Genomics Platform"/>
            <consortium name="The Broad Institute Genome Sequencing Center for Infectious Disease"/>
            <person name="Wu L."/>
            <person name="Ma J."/>
        </authorList>
    </citation>
    <scope>NUCLEOTIDE SEQUENCE [LARGE SCALE GENOMIC DNA]</scope>
    <source>
        <strain evidence="3">CGMCC 1.6784</strain>
    </source>
</reference>
<dbReference type="Proteomes" id="UP000605099">
    <property type="component" value="Unassembled WGS sequence"/>
</dbReference>
<dbReference type="InterPro" id="IPR001753">
    <property type="entry name" value="Enoyl-CoA_hydra/iso"/>
</dbReference>
<dbReference type="SUPFAM" id="SSF52096">
    <property type="entry name" value="ClpP/crotonase"/>
    <property type="match status" value="1"/>
</dbReference>
<dbReference type="NCBIfam" id="NF006140">
    <property type="entry name" value="PRK08290.1"/>
    <property type="match status" value="1"/>
</dbReference>
<accession>A0ABQ2JZ50</accession>
<comment type="caution">
    <text evidence="2">The sequence shown here is derived from an EMBL/GenBank/DDBJ whole genome shotgun (WGS) entry which is preliminary data.</text>
</comment>
<proteinExistence type="inferred from homology"/>
<gene>
    <name evidence="2" type="primary">paaG</name>
    <name evidence="2" type="ORF">GCM10011349_44590</name>
</gene>
<protein>
    <submittedName>
        <fullName evidence="2">Enoyl-CoA hydratase</fullName>
    </submittedName>
</protein>
<evidence type="ECO:0000313" key="3">
    <source>
        <dbReference type="Proteomes" id="UP000605099"/>
    </source>
</evidence>
<comment type="similarity">
    <text evidence="1">Belongs to the enoyl-CoA hydratase/isomerase family.</text>
</comment>
<evidence type="ECO:0000256" key="1">
    <source>
        <dbReference type="ARBA" id="ARBA00005254"/>
    </source>
</evidence>
<dbReference type="Pfam" id="PF00378">
    <property type="entry name" value="ECH_1"/>
    <property type="match status" value="2"/>
</dbReference>
<evidence type="ECO:0000313" key="2">
    <source>
        <dbReference type="EMBL" id="GGN61697.1"/>
    </source>
</evidence>
<dbReference type="PANTHER" id="PTHR43802:SF1">
    <property type="entry name" value="IP11341P-RELATED"/>
    <property type="match status" value="1"/>
</dbReference>
<dbReference type="EMBL" id="BMLK01000039">
    <property type="protein sequence ID" value="GGN61697.1"/>
    <property type="molecule type" value="Genomic_DNA"/>
</dbReference>
<dbReference type="CDD" id="cd06558">
    <property type="entry name" value="crotonase-like"/>
    <property type="match status" value="1"/>
</dbReference>
<dbReference type="Gene3D" id="3.90.226.10">
    <property type="entry name" value="2-enoyl-CoA Hydratase, Chain A, domain 1"/>
    <property type="match status" value="1"/>
</dbReference>
<keyword evidence="3" id="KW-1185">Reference proteome</keyword>
<dbReference type="InterPro" id="IPR029045">
    <property type="entry name" value="ClpP/crotonase-like_dom_sf"/>
</dbReference>
<dbReference type="PANTHER" id="PTHR43802">
    <property type="entry name" value="ENOYL-COA HYDRATASE"/>
    <property type="match status" value="1"/>
</dbReference>